<dbReference type="GO" id="GO:0004813">
    <property type="term" value="F:alanine-tRNA ligase activity"/>
    <property type="evidence" value="ECO:0007669"/>
    <property type="project" value="UniProtKB-EC"/>
</dbReference>
<dbReference type="CDD" id="cd00673">
    <property type="entry name" value="AlaRS_core"/>
    <property type="match status" value="1"/>
</dbReference>
<dbReference type="InterPro" id="IPR009000">
    <property type="entry name" value="Transl_B-barrel_sf"/>
</dbReference>
<evidence type="ECO:0000256" key="2">
    <source>
        <dbReference type="ARBA" id="ARBA00013168"/>
    </source>
</evidence>
<dbReference type="SUPFAM" id="SSF50447">
    <property type="entry name" value="Translation proteins"/>
    <property type="match status" value="1"/>
</dbReference>
<proteinExistence type="inferred from homology"/>
<dbReference type="FunFam" id="3.30.930.10:FF:000011">
    <property type="entry name" value="Alanine--tRNA ligase, cytoplasmic"/>
    <property type="match status" value="1"/>
</dbReference>
<dbReference type="Gene3D" id="2.40.30.130">
    <property type="match status" value="1"/>
</dbReference>
<dbReference type="EC" id="6.1.1.7" evidence="2"/>
<dbReference type="PRINTS" id="PR00980">
    <property type="entry name" value="TRNASYNTHALA"/>
</dbReference>
<dbReference type="NCBIfam" id="TIGR00344">
    <property type="entry name" value="alaS"/>
    <property type="match status" value="1"/>
</dbReference>
<dbReference type="EMBL" id="KB740577">
    <property type="protein sequence ID" value="ENN80192.1"/>
    <property type="molecule type" value="Genomic_DNA"/>
</dbReference>
<dbReference type="InterPro" id="IPR023033">
    <property type="entry name" value="Ala_tRNA_ligase_euk/bac"/>
</dbReference>
<dbReference type="GO" id="GO:0005739">
    <property type="term" value="C:mitochondrion"/>
    <property type="evidence" value="ECO:0007669"/>
    <property type="project" value="TreeGrafter"/>
</dbReference>
<dbReference type="InterPro" id="IPR045864">
    <property type="entry name" value="aa-tRNA-synth_II/BPL/LPL"/>
</dbReference>
<dbReference type="EnsemblMetazoa" id="XM_019899492.1">
    <property type="protein sequence ID" value="XP_019755051.1"/>
    <property type="gene ID" value="LOC109533965"/>
</dbReference>
<sequence length="1001" mass="113928">MTPYACPRLLCSHVGFKCLIIARGISKYIHRDISAKSIRQNFLDYFIEKNEHNFVRSSPVVPFCDPTVPFVNAGMNQFKGIFLGTQTPHFTKVTNSQKCIRVGGKHNDINIVGKDGYHHTFFEMLGNWSFGEYFKEEACKMAWELLTQVYKIHPSRLYVTYFAGDESLGLSKDAETYNIWKSLGIKNDRILPFGAKDNFWEMGVTGPCGPCTEIHFDHTGSANRAEFVNKDLHDLTEIWNLVFIQYNRQSDGSLLSLPKKHVDTGMGLERLCCALQGKSSTYDTDLFEYLINAIQKNCSNVQKYSRKFGEQDWNHIDTSYRILSDHLRMLTVCLADGVIPEQNQKLRRVIRKCFVLSETVFGKDKGLVRELSNYVVENLGDVYTELEKNVKLIHQILDYEEEIYKSIRTAARKEWDKLDIDKNLANLDKVDITPSFIKAYKELYVQKPTEIDGVLAHRLYDTHGFDVEAIQQLAEVLSIKFLPISFEKKMEEIKQKSKSNRQLSIDKLLSALTATDLKKTDDSGKYIYNKKGTQYDFPEIQSTILQIVDHNSFISQVKDGQSCGLILDKTNFYCEAGGQECDKGQIHFHGAKFQVETVSKLNDVIVHRGYLKGDAIKVGAQGRISVDREYRLRTMQNHTCAHLLNAAIKQIKSATCQKSSKVTNQYVNLDVSVFGPKFNIKDVIRAEEIISKVIQDQLNVRISTTDSQGLYSYDQITLIPGEVYPDNDIRIVEIQNESDFISREPCCGTHVLNTADLEDFCIVSVKSLGRSSSSLHGVTGERAKLARRNAADLAEDIGVFKKSLAAHLDTPDMLDMGVLSLKQRLNFDVTDDFILPYVYKQEALEELNAISRQIKEKSNEDLRNFVDMEMHDALERKVEVTASDRKFIVHYLRSSMMFESVPLQRATAMCSDMPVIVIAYSDSMVKARCCVPQALQTQDFDAEKWLKQSVASVFEGQISPQKSQNGILICNMKAKKIHVQDWHHLLAESVNIAKNYINSKL</sequence>
<evidence type="ECO:0000256" key="9">
    <source>
        <dbReference type="ARBA" id="ARBA00022840"/>
    </source>
</evidence>
<evidence type="ECO:0000256" key="10">
    <source>
        <dbReference type="ARBA" id="ARBA00022884"/>
    </source>
</evidence>
<dbReference type="Gene3D" id="3.30.930.10">
    <property type="entry name" value="Bira Bifunctional Protein, Domain 2"/>
    <property type="match status" value="1"/>
</dbReference>
<dbReference type="SUPFAM" id="SSF55681">
    <property type="entry name" value="Class II aaRS and biotin synthetases"/>
    <property type="match status" value="1"/>
</dbReference>
<dbReference type="KEGG" id="dpa:109533965"/>
<accession>N6UN91</accession>
<dbReference type="FunFam" id="3.30.980.10:FF:000004">
    <property type="entry name" value="Alanine--tRNA ligase, cytoplasmic"/>
    <property type="match status" value="1"/>
</dbReference>
<dbReference type="SUPFAM" id="SSF55186">
    <property type="entry name" value="ThrRS/AlaRS common domain"/>
    <property type="match status" value="1"/>
</dbReference>
<evidence type="ECO:0000256" key="13">
    <source>
        <dbReference type="ARBA" id="ARBA00032577"/>
    </source>
</evidence>
<dbReference type="InterPro" id="IPR050058">
    <property type="entry name" value="Ala-tRNA_ligase"/>
</dbReference>
<dbReference type="AlphaFoldDB" id="N6UN91"/>
<organism evidence="16">
    <name type="scientific">Dendroctonus ponderosae</name>
    <name type="common">Mountain pine beetle</name>
    <dbReference type="NCBI Taxonomy" id="77166"/>
    <lineage>
        <taxon>Eukaryota</taxon>
        <taxon>Metazoa</taxon>
        <taxon>Ecdysozoa</taxon>
        <taxon>Arthropoda</taxon>
        <taxon>Hexapoda</taxon>
        <taxon>Insecta</taxon>
        <taxon>Pterygota</taxon>
        <taxon>Neoptera</taxon>
        <taxon>Endopterygota</taxon>
        <taxon>Coleoptera</taxon>
        <taxon>Polyphaga</taxon>
        <taxon>Cucujiformia</taxon>
        <taxon>Curculionidae</taxon>
        <taxon>Scolytinae</taxon>
        <taxon>Dendroctonus</taxon>
    </lineage>
</organism>
<dbReference type="InterPro" id="IPR018164">
    <property type="entry name" value="Ala-tRNA-synth_IIc_N"/>
</dbReference>
<dbReference type="Pfam" id="PF07973">
    <property type="entry name" value="tRNA_SAD"/>
    <property type="match status" value="1"/>
</dbReference>
<dbReference type="InterPro" id="IPR012947">
    <property type="entry name" value="tRNA_SAD"/>
</dbReference>
<dbReference type="InterPro" id="IPR002318">
    <property type="entry name" value="Ala-tRNA-lgiase_IIc"/>
</dbReference>
<feature type="non-terminal residue" evidence="16">
    <location>
        <position position="1"/>
    </location>
</feature>
<dbReference type="InterPro" id="IPR018162">
    <property type="entry name" value="Ala-tRNA-ligase_IIc_anticod-bd"/>
</dbReference>
<keyword evidence="4" id="KW-0820">tRNA-binding</keyword>
<reference evidence="16 18" key="1">
    <citation type="journal article" date="2013" name="Genome Biol.">
        <title>Draft genome of the mountain pine beetle, Dendroctonus ponderosae Hopkins, a major forest pest.</title>
        <authorList>
            <person name="Keeling C.I."/>
            <person name="Yuen M.M."/>
            <person name="Liao N.Y."/>
            <person name="Docking T.R."/>
            <person name="Chan S.K."/>
            <person name="Taylor G.A."/>
            <person name="Palmquist D.L."/>
            <person name="Jackman S.D."/>
            <person name="Nguyen A."/>
            <person name="Li M."/>
            <person name="Henderson H."/>
            <person name="Janes J.K."/>
            <person name="Zhao Y."/>
            <person name="Pandoh P."/>
            <person name="Moore R."/>
            <person name="Sperling F.A."/>
            <person name="Huber D.P."/>
            <person name="Birol I."/>
            <person name="Jones S.J."/>
            <person name="Bohlmann J."/>
        </authorList>
    </citation>
    <scope>NUCLEOTIDE SEQUENCE</scope>
</reference>
<reference evidence="17" key="2">
    <citation type="submission" date="2024-08" db="UniProtKB">
        <authorList>
            <consortium name="EnsemblMetazoa"/>
        </authorList>
    </citation>
    <scope>IDENTIFICATION</scope>
</reference>
<dbReference type="GO" id="GO:0005524">
    <property type="term" value="F:ATP binding"/>
    <property type="evidence" value="ECO:0007669"/>
    <property type="project" value="UniProtKB-KW"/>
</dbReference>
<keyword evidence="18" id="KW-1185">Reference proteome</keyword>
<evidence type="ECO:0000256" key="14">
    <source>
        <dbReference type="ARBA" id="ARBA00048300"/>
    </source>
</evidence>
<keyword evidence="9" id="KW-0067">ATP-binding</keyword>
<evidence type="ECO:0000256" key="5">
    <source>
        <dbReference type="ARBA" id="ARBA00022598"/>
    </source>
</evidence>
<dbReference type="GO" id="GO:0046872">
    <property type="term" value="F:metal ion binding"/>
    <property type="evidence" value="ECO:0007669"/>
    <property type="project" value="UniProtKB-KW"/>
</dbReference>
<dbReference type="HAMAP" id="MF_00036_B">
    <property type="entry name" value="Ala_tRNA_synth_B"/>
    <property type="match status" value="1"/>
</dbReference>
<evidence type="ECO:0000256" key="4">
    <source>
        <dbReference type="ARBA" id="ARBA00022555"/>
    </source>
</evidence>
<dbReference type="Gene3D" id="3.30.980.10">
    <property type="entry name" value="Threonyl-trna Synthetase, Chain A, domain 2"/>
    <property type="match status" value="1"/>
</dbReference>
<dbReference type="SUPFAM" id="SSF101353">
    <property type="entry name" value="Putative anticodon-binding domain of alanyl-tRNA synthetase (AlaRS)"/>
    <property type="match status" value="1"/>
</dbReference>
<keyword evidence="6" id="KW-0479">Metal-binding</keyword>
<comment type="similarity">
    <text evidence="1">Belongs to the class-II aminoacyl-tRNA synthetase family. Alax-L subfamily.</text>
</comment>
<keyword evidence="10" id="KW-0694">RNA-binding</keyword>
<comment type="catalytic activity">
    <reaction evidence="14">
        <text>tRNA(Ala) + L-alanine + ATP = L-alanyl-tRNA(Ala) + AMP + diphosphate</text>
        <dbReference type="Rhea" id="RHEA:12540"/>
        <dbReference type="Rhea" id="RHEA-COMP:9657"/>
        <dbReference type="Rhea" id="RHEA-COMP:9923"/>
        <dbReference type="ChEBI" id="CHEBI:30616"/>
        <dbReference type="ChEBI" id="CHEBI:33019"/>
        <dbReference type="ChEBI" id="CHEBI:57972"/>
        <dbReference type="ChEBI" id="CHEBI:78442"/>
        <dbReference type="ChEBI" id="CHEBI:78497"/>
        <dbReference type="ChEBI" id="CHEBI:456215"/>
        <dbReference type="EC" id="6.1.1.7"/>
    </reaction>
</comment>
<gene>
    <name evidence="17" type="primary">109533965</name>
    <name evidence="16" type="ORF">YQE_03387</name>
</gene>
<evidence type="ECO:0000256" key="12">
    <source>
        <dbReference type="ARBA" id="ARBA00023146"/>
    </source>
</evidence>
<evidence type="ECO:0000259" key="15">
    <source>
        <dbReference type="PROSITE" id="PS50860"/>
    </source>
</evidence>
<evidence type="ECO:0000256" key="1">
    <source>
        <dbReference type="ARBA" id="ARBA00008429"/>
    </source>
</evidence>
<dbReference type="OMA" id="ECFEIWR"/>
<dbReference type="GO" id="GO:0006419">
    <property type="term" value="P:alanyl-tRNA aminoacylation"/>
    <property type="evidence" value="ECO:0007669"/>
    <property type="project" value="InterPro"/>
</dbReference>
<keyword evidence="12" id="KW-0030">Aminoacyl-tRNA synthetase</keyword>
<dbReference type="SMART" id="SM00863">
    <property type="entry name" value="tRNA_SAD"/>
    <property type="match status" value="1"/>
</dbReference>
<evidence type="ECO:0000256" key="7">
    <source>
        <dbReference type="ARBA" id="ARBA00022741"/>
    </source>
</evidence>
<feature type="domain" description="Alanyl-transfer RNA synthetases family profile" evidence="15">
    <location>
        <begin position="33"/>
        <end position="789"/>
    </location>
</feature>
<keyword evidence="5" id="KW-0436">Ligase</keyword>
<keyword evidence="8" id="KW-0862">Zinc</keyword>
<dbReference type="HOGENOM" id="CLU_004485_5_0_1"/>
<keyword evidence="7" id="KW-0547">Nucleotide-binding</keyword>
<dbReference type="Proteomes" id="UP000019118">
    <property type="component" value="Unassembled WGS sequence"/>
</dbReference>
<evidence type="ECO:0000313" key="17">
    <source>
        <dbReference type="EnsemblMetazoa" id="XP_019755051.1"/>
    </source>
</evidence>
<dbReference type="PROSITE" id="PS50860">
    <property type="entry name" value="AA_TRNA_LIGASE_II_ALA"/>
    <property type="match status" value="1"/>
</dbReference>
<evidence type="ECO:0000313" key="16">
    <source>
        <dbReference type="EMBL" id="ENN80192.1"/>
    </source>
</evidence>
<evidence type="ECO:0000256" key="3">
    <source>
        <dbReference type="ARBA" id="ARBA00017959"/>
    </source>
</evidence>
<dbReference type="PANTHER" id="PTHR11777">
    <property type="entry name" value="ALANYL-TRNA SYNTHETASE"/>
    <property type="match status" value="1"/>
</dbReference>
<evidence type="ECO:0000256" key="11">
    <source>
        <dbReference type="ARBA" id="ARBA00022917"/>
    </source>
</evidence>
<evidence type="ECO:0000313" key="18">
    <source>
        <dbReference type="Proteomes" id="UP000019118"/>
    </source>
</evidence>
<dbReference type="GO" id="GO:0002161">
    <property type="term" value="F:aminoacyl-tRNA deacylase activity"/>
    <property type="evidence" value="ECO:0007669"/>
    <property type="project" value="TreeGrafter"/>
</dbReference>
<dbReference type="Pfam" id="PF01411">
    <property type="entry name" value="tRNA-synt_2c"/>
    <property type="match status" value="2"/>
</dbReference>
<keyword evidence="11" id="KW-0648">Protein biosynthesis</keyword>
<dbReference type="GO" id="GO:0000049">
    <property type="term" value="F:tRNA binding"/>
    <property type="evidence" value="ECO:0007669"/>
    <property type="project" value="UniProtKB-KW"/>
</dbReference>
<evidence type="ECO:0000256" key="8">
    <source>
        <dbReference type="ARBA" id="ARBA00022833"/>
    </source>
</evidence>
<dbReference type="PANTHER" id="PTHR11777:SF9">
    <property type="entry name" value="ALANINE--TRNA LIGASE, CYTOPLASMIC"/>
    <property type="match status" value="1"/>
</dbReference>
<dbReference type="InterPro" id="IPR018163">
    <property type="entry name" value="Thr/Ala-tRNA-synth_IIc_edit"/>
</dbReference>
<protein>
    <recommendedName>
        <fullName evidence="3">Alanine--tRNA ligase</fullName>
        <ecNumber evidence="2">6.1.1.7</ecNumber>
    </recommendedName>
    <alternativeName>
        <fullName evidence="13">Alanyl-tRNA synthetase</fullName>
    </alternativeName>
</protein>
<dbReference type="InterPro" id="IPR018165">
    <property type="entry name" value="Ala-tRNA-synth_IIc_core"/>
</dbReference>
<dbReference type="OrthoDB" id="2423964at2759"/>
<name>N6UN91_DENPD</name>
<evidence type="ECO:0000256" key="6">
    <source>
        <dbReference type="ARBA" id="ARBA00022723"/>
    </source>
</evidence>